<accession>A0A8J5IDG6</accession>
<dbReference type="AlphaFoldDB" id="A0A8J5IDG6"/>
<dbReference type="InterPro" id="IPR003653">
    <property type="entry name" value="Peptidase_C48_C"/>
</dbReference>
<keyword evidence="4" id="KW-0788">Thiol protease</keyword>
<dbReference type="Proteomes" id="UP000734854">
    <property type="component" value="Unassembled WGS sequence"/>
</dbReference>
<dbReference type="GO" id="GO:0016926">
    <property type="term" value="P:protein desumoylation"/>
    <property type="evidence" value="ECO:0007669"/>
    <property type="project" value="UniProtKB-ARBA"/>
</dbReference>
<evidence type="ECO:0000256" key="3">
    <source>
        <dbReference type="ARBA" id="ARBA00022801"/>
    </source>
</evidence>
<dbReference type="GO" id="GO:0006508">
    <property type="term" value="P:proteolysis"/>
    <property type="evidence" value="ECO:0007669"/>
    <property type="project" value="UniProtKB-KW"/>
</dbReference>
<dbReference type="PANTHER" id="PTHR46915:SF2">
    <property type="entry name" value="UBIQUITIN-LIKE PROTEASE 4"/>
    <property type="match status" value="1"/>
</dbReference>
<dbReference type="Pfam" id="PF02902">
    <property type="entry name" value="Peptidase_C48"/>
    <property type="match status" value="1"/>
</dbReference>
<feature type="domain" description="Ubiquitin-like protease family profile" evidence="5">
    <location>
        <begin position="120"/>
        <end position="310"/>
    </location>
</feature>
<proteinExistence type="inferred from homology"/>
<comment type="similarity">
    <text evidence="1">Belongs to the peptidase C48 family.</text>
</comment>
<evidence type="ECO:0000256" key="2">
    <source>
        <dbReference type="ARBA" id="ARBA00022670"/>
    </source>
</evidence>
<comment type="caution">
    <text evidence="6">The sequence shown here is derived from an EMBL/GenBank/DDBJ whole genome shotgun (WGS) entry which is preliminary data.</text>
</comment>
<dbReference type="Gene3D" id="3.30.310.130">
    <property type="entry name" value="Ubiquitin-related"/>
    <property type="match status" value="1"/>
</dbReference>
<gene>
    <name evidence="6" type="ORF">ZIOFF_003541</name>
</gene>
<name>A0A8J5IDG6_ZINOF</name>
<dbReference type="InterPro" id="IPR038765">
    <property type="entry name" value="Papain-like_cys_pep_sf"/>
</dbReference>
<evidence type="ECO:0000313" key="6">
    <source>
        <dbReference type="EMBL" id="KAG6538420.1"/>
    </source>
</evidence>
<evidence type="ECO:0000259" key="5">
    <source>
        <dbReference type="PROSITE" id="PS50600"/>
    </source>
</evidence>
<keyword evidence="3" id="KW-0378">Hydrolase</keyword>
<keyword evidence="7" id="KW-1185">Reference proteome</keyword>
<evidence type="ECO:0000256" key="4">
    <source>
        <dbReference type="ARBA" id="ARBA00022807"/>
    </source>
</evidence>
<dbReference type="EMBL" id="JACMSC010000001">
    <property type="protein sequence ID" value="KAG6538420.1"/>
    <property type="molecule type" value="Genomic_DNA"/>
</dbReference>
<dbReference type="Gene3D" id="1.10.418.20">
    <property type="match status" value="1"/>
</dbReference>
<dbReference type="GO" id="GO:0008234">
    <property type="term" value="F:cysteine-type peptidase activity"/>
    <property type="evidence" value="ECO:0007669"/>
    <property type="project" value="UniProtKB-KW"/>
</dbReference>
<dbReference type="PROSITE" id="PS50600">
    <property type="entry name" value="ULP_PROTEASE"/>
    <property type="match status" value="1"/>
</dbReference>
<sequence length="374" mass="42702">MHLGLHSSVGLVAGLAQHVRTHCLGRLARHLANLTGLACGRLKHLLGQRQCSSCPPPYAVVSTVRVRTQTGVIFLSFSKQVREVVMLDEEVHSAHPTGYDTGKWKKRKIYYPSRDDPESVELSIADIQCLDPESYLSSPIMNFYIQYLQRPESAVNRPGGDYHFFSTYFYKKLGEAVSYRADKACFAKLRRWWKGVNIFEKSYIFVPVHGNLHWSLVVICIPAKEDESGPVVLHLDSLGIHNSCSIFDVIDRYLIEEWNCMNQNSCLDLPISEEIWRHLPQNISNKKITVPQQKNEYDCGLFVLYFMEKFIEEAPDRLRKNDLTMFGSEWFRPEDASGLRKRLQDLLLEVFRCSATVEEDTAESTSSGSSLADD</sequence>
<evidence type="ECO:0000313" key="7">
    <source>
        <dbReference type="Proteomes" id="UP000734854"/>
    </source>
</evidence>
<protein>
    <recommendedName>
        <fullName evidence="5">Ubiquitin-like protease family profile domain-containing protein</fullName>
    </recommendedName>
</protein>
<dbReference type="PANTHER" id="PTHR46915">
    <property type="entry name" value="UBIQUITIN-LIKE PROTEASE 4-RELATED"/>
    <property type="match status" value="1"/>
</dbReference>
<organism evidence="6 7">
    <name type="scientific">Zingiber officinale</name>
    <name type="common">Ginger</name>
    <name type="synonym">Amomum zingiber</name>
    <dbReference type="NCBI Taxonomy" id="94328"/>
    <lineage>
        <taxon>Eukaryota</taxon>
        <taxon>Viridiplantae</taxon>
        <taxon>Streptophyta</taxon>
        <taxon>Embryophyta</taxon>
        <taxon>Tracheophyta</taxon>
        <taxon>Spermatophyta</taxon>
        <taxon>Magnoliopsida</taxon>
        <taxon>Liliopsida</taxon>
        <taxon>Zingiberales</taxon>
        <taxon>Zingiberaceae</taxon>
        <taxon>Zingiber</taxon>
    </lineage>
</organism>
<reference evidence="6 7" key="1">
    <citation type="submission" date="2020-08" db="EMBL/GenBank/DDBJ databases">
        <title>Plant Genome Project.</title>
        <authorList>
            <person name="Zhang R.-G."/>
        </authorList>
    </citation>
    <scope>NUCLEOTIDE SEQUENCE [LARGE SCALE GENOMIC DNA]</scope>
    <source>
        <tissue evidence="6">Rhizome</tissue>
    </source>
</reference>
<evidence type="ECO:0000256" key="1">
    <source>
        <dbReference type="ARBA" id="ARBA00005234"/>
    </source>
</evidence>
<dbReference type="SUPFAM" id="SSF54001">
    <property type="entry name" value="Cysteine proteinases"/>
    <property type="match status" value="1"/>
</dbReference>
<keyword evidence="2" id="KW-0645">Protease</keyword>